<organism evidence="1 2">
    <name type="scientific">Hymenolepis diminuta</name>
    <name type="common">Rat tapeworm</name>
    <dbReference type="NCBI Taxonomy" id="6216"/>
    <lineage>
        <taxon>Eukaryota</taxon>
        <taxon>Metazoa</taxon>
        <taxon>Spiralia</taxon>
        <taxon>Lophotrochozoa</taxon>
        <taxon>Platyhelminthes</taxon>
        <taxon>Cestoda</taxon>
        <taxon>Eucestoda</taxon>
        <taxon>Cyclophyllidea</taxon>
        <taxon>Hymenolepididae</taxon>
        <taxon>Hymenolepis</taxon>
    </lineage>
</organism>
<gene>
    <name evidence="1" type="ORF">WMSIL1_LOCUS12649</name>
</gene>
<keyword evidence="2" id="KW-1185">Reference proteome</keyword>
<sequence length="67" mass="7292">MHVSYRLRCFLLISSVPQPSPLSLLLTSILVMASFWSSQLLVFCSTIVVSSCSNSNELVTVVAVVNC</sequence>
<dbReference type="Proteomes" id="UP000321570">
    <property type="component" value="Unassembled WGS sequence"/>
</dbReference>
<name>A0A564Z721_HYMDI</name>
<proteinExistence type="predicted"/>
<protein>
    <submittedName>
        <fullName evidence="1">Uncharacterized protein</fullName>
    </submittedName>
</protein>
<dbReference type="AlphaFoldDB" id="A0A564Z721"/>
<evidence type="ECO:0000313" key="1">
    <source>
        <dbReference type="EMBL" id="VUZ54813.1"/>
    </source>
</evidence>
<accession>A0A564Z721</accession>
<dbReference type="EMBL" id="CABIJS010000666">
    <property type="protein sequence ID" value="VUZ54813.1"/>
    <property type="molecule type" value="Genomic_DNA"/>
</dbReference>
<reference evidence="1 2" key="1">
    <citation type="submission" date="2019-07" db="EMBL/GenBank/DDBJ databases">
        <authorList>
            <person name="Jastrzebski P J."/>
            <person name="Paukszto L."/>
            <person name="Jastrzebski P J."/>
        </authorList>
    </citation>
    <scope>NUCLEOTIDE SEQUENCE [LARGE SCALE GENOMIC DNA]</scope>
    <source>
        <strain evidence="1 2">WMS-il1</strain>
    </source>
</reference>
<evidence type="ECO:0000313" key="2">
    <source>
        <dbReference type="Proteomes" id="UP000321570"/>
    </source>
</evidence>